<evidence type="ECO:0000256" key="1">
    <source>
        <dbReference type="ARBA" id="ARBA00004417"/>
    </source>
</evidence>
<keyword evidence="3" id="KW-0813">Transport</keyword>
<organism evidence="9 10">
    <name type="scientific">Labrys monachus</name>
    <dbReference type="NCBI Taxonomy" id="217067"/>
    <lineage>
        <taxon>Bacteria</taxon>
        <taxon>Pseudomonadati</taxon>
        <taxon>Pseudomonadota</taxon>
        <taxon>Alphaproteobacteria</taxon>
        <taxon>Hyphomicrobiales</taxon>
        <taxon>Xanthobacteraceae</taxon>
        <taxon>Labrys</taxon>
    </lineage>
</organism>
<keyword evidence="6" id="KW-0067">ATP-binding</keyword>
<gene>
    <name evidence="9" type="ORF">J3R73_000724</name>
</gene>
<dbReference type="PROSITE" id="PS00211">
    <property type="entry name" value="ABC_TRANSPORTER_1"/>
    <property type="match status" value="1"/>
</dbReference>
<dbReference type="PANTHER" id="PTHR43297:SF2">
    <property type="entry name" value="DIPEPTIDE TRANSPORT ATP-BINDING PROTEIN DPPD"/>
    <property type="match status" value="1"/>
</dbReference>
<protein>
    <submittedName>
        <fullName evidence="9">ABC-type dipeptide/oligopeptide/nickel transport system ATPase component</fullName>
    </submittedName>
</protein>
<dbReference type="InterPro" id="IPR027417">
    <property type="entry name" value="P-loop_NTPase"/>
</dbReference>
<keyword evidence="4" id="KW-1003">Cell membrane</keyword>
<proteinExistence type="inferred from homology"/>
<comment type="caution">
    <text evidence="9">The sequence shown here is derived from an EMBL/GenBank/DDBJ whole genome shotgun (WGS) entry which is preliminary data.</text>
</comment>
<comment type="subcellular location">
    <subcellularLocation>
        <location evidence="1">Cell inner membrane</location>
        <topology evidence="1">Peripheral membrane protein</topology>
    </subcellularLocation>
</comment>
<evidence type="ECO:0000313" key="10">
    <source>
        <dbReference type="Proteomes" id="UP001237448"/>
    </source>
</evidence>
<dbReference type="RefSeq" id="WP_307422460.1">
    <property type="nucleotide sequence ID" value="NZ_JAUSVK010000001.1"/>
</dbReference>
<evidence type="ECO:0000256" key="6">
    <source>
        <dbReference type="ARBA" id="ARBA00022840"/>
    </source>
</evidence>
<reference evidence="9 10" key="1">
    <citation type="submission" date="2023-07" db="EMBL/GenBank/DDBJ databases">
        <title>Genomic Encyclopedia of Type Strains, Phase IV (KMG-IV): sequencing the most valuable type-strain genomes for metagenomic binning, comparative biology and taxonomic classification.</title>
        <authorList>
            <person name="Goeker M."/>
        </authorList>
    </citation>
    <scope>NUCLEOTIDE SEQUENCE [LARGE SCALE GENOMIC DNA]</scope>
    <source>
        <strain evidence="9 10">DSM 5896</strain>
    </source>
</reference>
<dbReference type="InterPro" id="IPR003593">
    <property type="entry name" value="AAA+_ATPase"/>
</dbReference>
<dbReference type="SMART" id="SM00382">
    <property type="entry name" value="AAA"/>
    <property type="match status" value="1"/>
</dbReference>
<dbReference type="SUPFAM" id="SSF52540">
    <property type="entry name" value="P-loop containing nucleoside triphosphate hydrolases"/>
    <property type="match status" value="1"/>
</dbReference>
<dbReference type="Proteomes" id="UP001237448">
    <property type="component" value="Unassembled WGS sequence"/>
</dbReference>
<evidence type="ECO:0000256" key="7">
    <source>
        <dbReference type="ARBA" id="ARBA00023136"/>
    </source>
</evidence>
<dbReference type="EMBL" id="JAUSVK010000001">
    <property type="protein sequence ID" value="MDQ0390932.1"/>
    <property type="molecule type" value="Genomic_DNA"/>
</dbReference>
<dbReference type="InterPro" id="IPR003439">
    <property type="entry name" value="ABC_transporter-like_ATP-bd"/>
</dbReference>
<dbReference type="Pfam" id="PF00005">
    <property type="entry name" value="ABC_tran"/>
    <property type="match status" value="1"/>
</dbReference>
<dbReference type="CDD" id="cd03257">
    <property type="entry name" value="ABC_NikE_OppD_transporters"/>
    <property type="match status" value="1"/>
</dbReference>
<sequence>MSAVLSFGGVGVRFATDDAVPPAPAVDGVSMEVSRGEIFGIVGESGSGKSTLANAIMGLLPPTASVTGSIRVNGREVVGLSEDAFRRIRGDEVSMIFQDASASLDPTWSVGDQIAETLRAHRPIGRRAAKARAIGLMGEVGIPDAASRYGDVPHRFSGGMRQRIVIAAALANNPQLLIADEPTTALDVTIQAQVLQLIDTLRRDHGTTVLLITHDLGVVGQVCDRVGVMYGGKLLEVAATRDLFARPSHPYTRALLAANPAGARRGTRLPVIPPEWSVESLREAERMRAGLSAAETRHG</sequence>
<name>A0ABU0F993_9HYPH</name>
<accession>A0ABU0F993</accession>
<dbReference type="PROSITE" id="PS50893">
    <property type="entry name" value="ABC_TRANSPORTER_2"/>
    <property type="match status" value="1"/>
</dbReference>
<evidence type="ECO:0000256" key="5">
    <source>
        <dbReference type="ARBA" id="ARBA00022741"/>
    </source>
</evidence>
<dbReference type="Gene3D" id="3.40.50.300">
    <property type="entry name" value="P-loop containing nucleotide triphosphate hydrolases"/>
    <property type="match status" value="1"/>
</dbReference>
<dbReference type="PANTHER" id="PTHR43297">
    <property type="entry name" value="OLIGOPEPTIDE TRANSPORT ATP-BINDING PROTEIN APPD"/>
    <property type="match status" value="1"/>
</dbReference>
<keyword evidence="5" id="KW-0547">Nucleotide-binding</keyword>
<dbReference type="InterPro" id="IPR050388">
    <property type="entry name" value="ABC_Ni/Peptide_Import"/>
</dbReference>
<dbReference type="InterPro" id="IPR017871">
    <property type="entry name" value="ABC_transporter-like_CS"/>
</dbReference>
<comment type="similarity">
    <text evidence="2">Belongs to the ABC transporter superfamily.</text>
</comment>
<feature type="domain" description="ABC transporter" evidence="8">
    <location>
        <begin position="5"/>
        <end position="256"/>
    </location>
</feature>
<evidence type="ECO:0000256" key="3">
    <source>
        <dbReference type="ARBA" id="ARBA00022448"/>
    </source>
</evidence>
<evidence type="ECO:0000256" key="4">
    <source>
        <dbReference type="ARBA" id="ARBA00022475"/>
    </source>
</evidence>
<keyword evidence="7" id="KW-0472">Membrane</keyword>
<evidence type="ECO:0000313" key="9">
    <source>
        <dbReference type="EMBL" id="MDQ0390932.1"/>
    </source>
</evidence>
<evidence type="ECO:0000256" key="2">
    <source>
        <dbReference type="ARBA" id="ARBA00005417"/>
    </source>
</evidence>
<keyword evidence="10" id="KW-1185">Reference proteome</keyword>
<evidence type="ECO:0000259" key="8">
    <source>
        <dbReference type="PROSITE" id="PS50893"/>
    </source>
</evidence>